<dbReference type="AlphaFoldDB" id="A0A2P8GVT2"/>
<evidence type="ECO:0000313" key="2">
    <source>
        <dbReference type="EMBL" id="PSL38081.1"/>
    </source>
</evidence>
<sequence length="54" mass="5539">MTASIVQASCAVDVVVCDDTSVNDFGAFPAIVGLVVLLLAIAAVVHAVGARRRR</sequence>
<name>A0A2P8GVT2_9MICO</name>
<dbReference type="Proteomes" id="UP000241203">
    <property type="component" value="Unassembled WGS sequence"/>
</dbReference>
<keyword evidence="1" id="KW-1133">Transmembrane helix</keyword>
<comment type="caution">
    <text evidence="2">The sequence shown here is derived from an EMBL/GenBank/DDBJ whole genome shotgun (WGS) entry which is preliminary data.</text>
</comment>
<feature type="transmembrane region" description="Helical" evidence="1">
    <location>
        <begin position="27"/>
        <end position="48"/>
    </location>
</feature>
<accession>A0A2P8GVT2</accession>
<proteinExistence type="predicted"/>
<dbReference type="RefSeq" id="WP_158261933.1">
    <property type="nucleotide sequence ID" value="NZ_PYAU01000001.1"/>
</dbReference>
<dbReference type="EMBL" id="PYAU01000001">
    <property type="protein sequence ID" value="PSL38081.1"/>
    <property type="molecule type" value="Genomic_DNA"/>
</dbReference>
<protein>
    <submittedName>
        <fullName evidence="2">Uncharacterized protein</fullName>
    </submittedName>
</protein>
<gene>
    <name evidence="2" type="ORF">CLV49_1693</name>
</gene>
<organism evidence="2 3">
    <name type="scientific">Labedella gwakjiensis</name>
    <dbReference type="NCBI Taxonomy" id="390269"/>
    <lineage>
        <taxon>Bacteria</taxon>
        <taxon>Bacillati</taxon>
        <taxon>Actinomycetota</taxon>
        <taxon>Actinomycetes</taxon>
        <taxon>Micrococcales</taxon>
        <taxon>Microbacteriaceae</taxon>
        <taxon>Labedella</taxon>
    </lineage>
</organism>
<keyword evidence="1" id="KW-0472">Membrane</keyword>
<evidence type="ECO:0000256" key="1">
    <source>
        <dbReference type="SAM" id="Phobius"/>
    </source>
</evidence>
<reference evidence="2 3" key="1">
    <citation type="submission" date="2018-03" db="EMBL/GenBank/DDBJ databases">
        <title>Genomic Encyclopedia of Archaeal and Bacterial Type Strains, Phase II (KMG-II): from individual species to whole genera.</title>
        <authorList>
            <person name="Goeker M."/>
        </authorList>
    </citation>
    <scope>NUCLEOTIDE SEQUENCE [LARGE SCALE GENOMIC DNA]</scope>
    <source>
        <strain evidence="2 3">DSM 21548</strain>
    </source>
</reference>
<keyword evidence="1" id="KW-0812">Transmembrane</keyword>
<evidence type="ECO:0000313" key="3">
    <source>
        <dbReference type="Proteomes" id="UP000241203"/>
    </source>
</evidence>